<gene>
    <name evidence="2" type="ORF">DFQ27_001927</name>
</gene>
<accession>A0A9P6TU45</accession>
<proteinExistence type="predicted"/>
<dbReference type="EMBL" id="JAAAJB010001691">
    <property type="protein sequence ID" value="KAG0247504.1"/>
    <property type="molecule type" value="Genomic_DNA"/>
</dbReference>
<dbReference type="Proteomes" id="UP000807716">
    <property type="component" value="Unassembled WGS sequence"/>
</dbReference>
<feature type="non-terminal residue" evidence="2">
    <location>
        <position position="213"/>
    </location>
</feature>
<organism evidence="2 3">
    <name type="scientific">Actinomortierella ambigua</name>
    <dbReference type="NCBI Taxonomy" id="1343610"/>
    <lineage>
        <taxon>Eukaryota</taxon>
        <taxon>Fungi</taxon>
        <taxon>Fungi incertae sedis</taxon>
        <taxon>Mucoromycota</taxon>
        <taxon>Mortierellomycotina</taxon>
        <taxon>Mortierellomycetes</taxon>
        <taxon>Mortierellales</taxon>
        <taxon>Mortierellaceae</taxon>
        <taxon>Actinomortierella</taxon>
    </lineage>
</organism>
<evidence type="ECO:0000256" key="1">
    <source>
        <dbReference type="SAM" id="MobiDB-lite"/>
    </source>
</evidence>
<reference evidence="2" key="1">
    <citation type="journal article" date="2020" name="Fungal Divers.">
        <title>Resolving the Mortierellaceae phylogeny through synthesis of multi-gene phylogenetics and phylogenomics.</title>
        <authorList>
            <person name="Vandepol N."/>
            <person name="Liber J."/>
            <person name="Desiro A."/>
            <person name="Na H."/>
            <person name="Kennedy M."/>
            <person name="Barry K."/>
            <person name="Grigoriev I.V."/>
            <person name="Miller A.N."/>
            <person name="O'Donnell K."/>
            <person name="Stajich J.E."/>
            <person name="Bonito G."/>
        </authorList>
    </citation>
    <scope>NUCLEOTIDE SEQUENCE</scope>
    <source>
        <strain evidence="2">BC1065</strain>
    </source>
</reference>
<evidence type="ECO:0000313" key="3">
    <source>
        <dbReference type="Proteomes" id="UP000807716"/>
    </source>
</evidence>
<keyword evidence="3" id="KW-1185">Reference proteome</keyword>
<protein>
    <submittedName>
        <fullName evidence="2">Uncharacterized protein</fullName>
    </submittedName>
</protein>
<sequence>MPTDNSANTSPQSSDHEQDEESDNSSDSSQAAKEPPPGETGNDVDMTSDSDSIPATSAQDASVVVPNMEVPADTASDDATVQAFNSLDTYLQGLQGKLNGTAEPDKALFELFVPDNPAHNNDLKTLRGGRVLLNPPSDNQGRYTLNDYLLHHKIILARFDYDSLFRSRGNERYLPSEWETHVHFTTAMPRLFFGDTCTEVRANAQEQTSRWRS</sequence>
<comment type="caution">
    <text evidence="2">The sequence shown here is derived from an EMBL/GenBank/DDBJ whole genome shotgun (WGS) entry which is preliminary data.</text>
</comment>
<name>A0A9P6TU45_9FUNG</name>
<feature type="region of interest" description="Disordered" evidence="1">
    <location>
        <begin position="1"/>
        <end position="63"/>
    </location>
</feature>
<evidence type="ECO:0000313" key="2">
    <source>
        <dbReference type="EMBL" id="KAG0247504.1"/>
    </source>
</evidence>
<dbReference type="AlphaFoldDB" id="A0A9P6TU45"/>
<feature type="compositionally biased region" description="Polar residues" evidence="1">
    <location>
        <begin position="45"/>
        <end position="60"/>
    </location>
</feature>